<reference evidence="13 14" key="1">
    <citation type="journal article" date="2015" name="Genome Announc.">
        <title>Expanding the biotechnology potential of lactobacilli through comparative genomics of 213 strains and associated genera.</title>
        <authorList>
            <person name="Sun Z."/>
            <person name="Harris H.M."/>
            <person name="McCann A."/>
            <person name="Guo C."/>
            <person name="Argimon S."/>
            <person name="Zhang W."/>
            <person name="Yang X."/>
            <person name="Jeffery I.B."/>
            <person name="Cooney J.C."/>
            <person name="Kagawa T.F."/>
            <person name="Liu W."/>
            <person name="Song Y."/>
            <person name="Salvetti E."/>
            <person name="Wrobel A."/>
            <person name="Rasinkangas P."/>
            <person name="Parkhill J."/>
            <person name="Rea M.C."/>
            <person name="O'Sullivan O."/>
            <person name="Ritari J."/>
            <person name="Douillard F.P."/>
            <person name="Paul Ross R."/>
            <person name="Yang R."/>
            <person name="Briner A.E."/>
            <person name="Felis G.E."/>
            <person name="de Vos W.M."/>
            <person name="Barrangou R."/>
            <person name="Klaenhammer T.R."/>
            <person name="Caufield P.W."/>
            <person name="Cui Y."/>
            <person name="Zhang H."/>
            <person name="O'Toole P.W."/>
        </authorList>
    </citation>
    <scope>NUCLEOTIDE SEQUENCE [LARGE SCALE GENOMIC DNA]</scope>
    <source>
        <strain evidence="13 14">DSM 10532</strain>
    </source>
</reference>
<evidence type="ECO:0000256" key="9">
    <source>
        <dbReference type="PIRSR" id="PIRSR001084-3"/>
    </source>
</evidence>
<feature type="binding site" evidence="9">
    <location>
        <position position="154"/>
    </location>
    <ligand>
        <name>Zn(2+)</name>
        <dbReference type="ChEBI" id="CHEBI:29105"/>
    </ligand>
</feature>
<evidence type="ECO:0000313" key="14">
    <source>
        <dbReference type="Proteomes" id="UP000051311"/>
    </source>
</evidence>
<dbReference type="PATRIC" id="fig|1423748.3.peg.1227"/>
<dbReference type="Gene3D" id="3.40.50.880">
    <property type="match status" value="1"/>
</dbReference>
<feature type="binding site" evidence="9">
    <location>
        <position position="156"/>
    </location>
    <ligand>
        <name>Zn(2+)</name>
        <dbReference type="ChEBI" id="CHEBI:29105"/>
    </ligand>
</feature>
<dbReference type="GO" id="GO:0004565">
    <property type="term" value="F:beta-galactosidase activity"/>
    <property type="evidence" value="ECO:0007669"/>
    <property type="project" value="UniProtKB-EC"/>
</dbReference>
<sequence>MTKTLSRFLYGGDYNPDQWTEETWPEDIKVFKKADLNSATINIFSWAVLEPREGVYDFSKLDKIVQELSDANFNIVMGTATAAMPAWMFKKYPDIARVDYQGRRHVFGQRHNFCPNSKNYQRLDSELVKKLAQHYADNPHIVVWHVNNEYGGNCYCGNCQNAFRDWLRNKYKTLGALNKAWNMNVWSHTIYDWDEIVVPNELGDAWGPESSETIVAGLSIDYLRFQSESLQNLFKMEKAVIKKYDPETPVTTNFHSLPNKMIDYQKWAKDQDIISYDSYPTYDAPAYKPAFLYDLMRSLKHQPFMLMESAPSQVNWQSYSPLKRPGQMAATELQAVAHGADTVQFFQLKQAVGGSEKFHSAIIAHSQRTDTRAFRELADLGQKLKEAGPTILGSKTKAKVAIVFDWSNFWSYEYVDGITQDLNYVDSILDYYRQFYERNIPTDIIGVDDDFSNYDLVVAPVLYMVKAGLAEKINSYVEKGGHFVTTYMSGMVDSTDNVYLGGYPGPLKDVTGIWVEESDAMVLGQKVRVKMDDKEYETSLMCDLIHPNKAKVLASYADEFYAGTAAITENDYGKGKAWYVGTKLGHQGLTQLFNHIVLETGVESLVCDSHKLEVTKRVTADGKKLYFVLNMSNEERELPNKFADYEDILTGEKAKSSMKGWDVQVLTK</sequence>
<feature type="binding site" evidence="8">
    <location>
        <position position="110"/>
    </location>
    <ligand>
        <name>substrate</name>
    </ligand>
</feature>
<dbReference type="InterPro" id="IPR029062">
    <property type="entry name" value="Class_I_gatase-like"/>
</dbReference>
<dbReference type="Gene3D" id="2.60.40.1180">
    <property type="entry name" value="Golgi alpha-mannosidase II"/>
    <property type="match status" value="1"/>
</dbReference>
<dbReference type="GO" id="GO:0046872">
    <property type="term" value="F:metal ion binding"/>
    <property type="evidence" value="ECO:0007669"/>
    <property type="project" value="UniProtKB-KW"/>
</dbReference>
<feature type="domain" description="Glycoside hydrolase family 42 N-terminal" evidence="10">
    <location>
        <begin position="13"/>
        <end position="386"/>
    </location>
</feature>
<feature type="active site" description="Nucleophile" evidence="7">
    <location>
        <position position="308"/>
    </location>
</feature>
<keyword evidence="5 6" id="KW-0326">Glycosidase</keyword>
<dbReference type="GO" id="GO:0009341">
    <property type="term" value="C:beta-galactosidase complex"/>
    <property type="evidence" value="ECO:0007669"/>
    <property type="project" value="InterPro"/>
</dbReference>
<evidence type="ECO:0000256" key="6">
    <source>
        <dbReference type="PIRNR" id="PIRNR001084"/>
    </source>
</evidence>
<comment type="catalytic activity">
    <reaction evidence="1 6">
        <text>Hydrolysis of terminal non-reducing beta-D-galactose residues in beta-D-galactosides.</text>
        <dbReference type="EC" id="3.2.1.23"/>
    </reaction>
</comment>
<dbReference type="InterPro" id="IPR013780">
    <property type="entry name" value="Glyco_hydro_b"/>
</dbReference>
<dbReference type="InterPro" id="IPR017853">
    <property type="entry name" value="GH"/>
</dbReference>
<evidence type="ECO:0000256" key="3">
    <source>
        <dbReference type="ARBA" id="ARBA00012756"/>
    </source>
</evidence>
<dbReference type="InterPro" id="IPR013529">
    <property type="entry name" value="Glyco_hydro_42_N"/>
</dbReference>
<dbReference type="eggNOG" id="COG1874">
    <property type="taxonomic scope" value="Bacteria"/>
</dbReference>
<dbReference type="Gene3D" id="3.20.20.80">
    <property type="entry name" value="Glycosidases"/>
    <property type="match status" value="1"/>
</dbReference>
<keyword evidence="9" id="KW-0479">Metal-binding</keyword>
<dbReference type="EC" id="3.2.1.23" evidence="3 6"/>
<protein>
    <recommendedName>
        <fullName evidence="3 6">Beta-galactosidase</fullName>
        <shortName evidence="6">Beta-gal</shortName>
        <ecNumber evidence="3 6">3.2.1.23</ecNumber>
    </recommendedName>
</protein>
<comment type="caution">
    <text evidence="13">The sequence shown here is derived from an EMBL/GenBank/DDBJ whole genome shotgun (WGS) entry which is preliminary data.</text>
</comment>
<evidence type="ECO:0000313" key="13">
    <source>
        <dbReference type="EMBL" id="KRL21680.1"/>
    </source>
</evidence>
<dbReference type="PIRSF" id="PIRSF001084">
    <property type="entry name" value="B-galactosidase"/>
    <property type="match status" value="1"/>
</dbReference>
<keyword evidence="9" id="KW-0862">Zinc</keyword>
<dbReference type="EMBL" id="AZEL01000044">
    <property type="protein sequence ID" value="KRL21680.1"/>
    <property type="molecule type" value="Genomic_DNA"/>
</dbReference>
<feature type="domain" description="Beta-galactosidase trimerisation" evidence="11">
    <location>
        <begin position="398"/>
        <end position="602"/>
    </location>
</feature>
<dbReference type="PANTHER" id="PTHR36447:SF1">
    <property type="entry name" value="BETA-GALACTOSIDASE GANA"/>
    <property type="match status" value="1"/>
</dbReference>
<proteinExistence type="inferred from homology"/>
<dbReference type="RefSeq" id="WP_025005362.1">
    <property type="nucleotide sequence ID" value="NZ_AZEL01000044.1"/>
</dbReference>
<dbReference type="AlphaFoldDB" id="A0A0R1NMM7"/>
<feature type="binding site" evidence="8">
    <location>
        <position position="316"/>
    </location>
    <ligand>
        <name>substrate</name>
    </ligand>
</feature>
<feature type="binding site" evidence="8">
    <location>
        <position position="148"/>
    </location>
    <ligand>
        <name>substrate</name>
    </ligand>
</feature>
<evidence type="ECO:0000259" key="11">
    <source>
        <dbReference type="Pfam" id="PF08532"/>
    </source>
</evidence>
<dbReference type="Pfam" id="PF08533">
    <property type="entry name" value="Glyco_hydro_42C"/>
    <property type="match status" value="1"/>
</dbReference>
<keyword evidence="4 6" id="KW-0378">Hydrolase</keyword>
<evidence type="ECO:0000256" key="7">
    <source>
        <dbReference type="PIRSR" id="PIRSR001084-1"/>
    </source>
</evidence>
<dbReference type="InterPro" id="IPR003476">
    <property type="entry name" value="Glyco_hydro_42"/>
</dbReference>
<evidence type="ECO:0000256" key="4">
    <source>
        <dbReference type="ARBA" id="ARBA00022801"/>
    </source>
</evidence>
<dbReference type="OrthoDB" id="9800974at2"/>
<dbReference type="Proteomes" id="UP000051311">
    <property type="component" value="Unassembled WGS sequence"/>
</dbReference>
<evidence type="ECO:0000259" key="10">
    <source>
        <dbReference type="Pfam" id="PF02449"/>
    </source>
</evidence>
<dbReference type="Pfam" id="PF02449">
    <property type="entry name" value="Glyco_hydro_42"/>
    <property type="match status" value="1"/>
</dbReference>
<dbReference type="InterPro" id="IPR013739">
    <property type="entry name" value="Beta_galactosidase_C"/>
</dbReference>
<gene>
    <name evidence="13" type="ORF">FC37_GL001168</name>
</gene>
<organism evidence="13 14">
    <name type="scientific">Lactobacillus gallinarum DSM 10532 = JCM 2011</name>
    <dbReference type="NCBI Taxonomy" id="1423748"/>
    <lineage>
        <taxon>Bacteria</taxon>
        <taxon>Bacillati</taxon>
        <taxon>Bacillota</taxon>
        <taxon>Bacilli</taxon>
        <taxon>Lactobacillales</taxon>
        <taxon>Lactobacillaceae</taxon>
        <taxon>Lactobacillus</taxon>
    </lineage>
</organism>
<evidence type="ECO:0000256" key="1">
    <source>
        <dbReference type="ARBA" id="ARBA00001412"/>
    </source>
</evidence>
<evidence type="ECO:0000256" key="2">
    <source>
        <dbReference type="ARBA" id="ARBA00005940"/>
    </source>
</evidence>
<dbReference type="PANTHER" id="PTHR36447">
    <property type="entry name" value="BETA-GALACTOSIDASE GANA"/>
    <property type="match status" value="1"/>
</dbReference>
<feature type="binding site" evidence="9">
    <location>
        <position position="159"/>
    </location>
    <ligand>
        <name>Zn(2+)</name>
        <dbReference type="ChEBI" id="CHEBI:29105"/>
    </ligand>
</feature>
<dbReference type="InterPro" id="IPR013738">
    <property type="entry name" value="Beta_galactosidase_Trimer"/>
</dbReference>
<dbReference type="SUPFAM" id="SSF51445">
    <property type="entry name" value="(Trans)glycosidases"/>
    <property type="match status" value="1"/>
</dbReference>
<dbReference type="CDD" id="cd03143">
    <property type="entry name" value="A4_beta-galactosidase_middle_domain"/>
    <property type="match status" value="1"/>
</dbReference>
<feature type="active site" description="Proton donor" evidence="7">
    <location>
        <position position="149"/>
    </location>
</feature>
<evidence type="ECO:0000256" key="8">
    <source>
        <dbReference type="PIRSR" id="PIRSR001084-2"/>
    </source>
</evidence>
<feature type="binding site" evidence="9">
    <location>
        <position position="114"/>
    </location>
    <ligand>
        <name>Zn(2+)</name>
        <dbReference type="ChEBI" id="CHEBI:29105"/>
    </ligand>
</feature>
<evidence type="ECO:0000256" key="5">
    <source>
        <dbReference type="ARBA" id="ARBA00023295"/>
    </source>
</evidence>
<dbReference type="STRING" id="1423748.FC37_GL001168"/>
<dbReference type="Pfam" id="PF08532">
    <property type="entry name" value="Glyco_hydro_42M"/>
    <property type="match status" value="1"/>
</dbReference>
<name>A0A0R1NMM7_9LACO</name>
<accession>A0A0R1NMM7</accession>
<evidence type="ECO:0000259" key="12">
    <source>
        <dbReference type="Pfam" id="PF08533"/>
    </source>
</evidence>
<comment type="similarity">
    <text evidence="2 6">Belongs to the glycosyl hydrolase 42 family.</text>
</comment>
<dbReference type="SUPFAM" id="SSF52317">
    <property type="entry name" value="Class I glutamine amidotransferase-like"/>
    <property type="match status" value="1"/>
</dbReference>
<dbReference type="GO" id="GO:0006012">
    <property type="term" value="P:galactose metabolic process"/>
    <property type="evidence" value="ECO:0007669"/>
    <property type="project" value="InterPro"/>
</dbReference>
<feature type="domain" description="Beta-galactosidase C-terminal" evidence="12">
    <location>
        <begin position="612"/>
        <end position="667"/>
    </location>
</feature>